<comment type="similarity">
    <text evidence="2">Belongs to the GST superfamily. Phi family.</text>
</comment>
<keyword evidence="5" id="KW-0216">Detoxification</keyword>
<evidence type="ECO:0000256" key="7">
    <source>
        <dbReference type="ARBA" id="ARBA00047960"/>
    </source>
</evidence>
<keyword evidence="4" id="KW-0963">Cytoplasm</keyword>
<dbReference type="OrthoDB" id="422574at2759"/>
<sequence>MVNSLFLYAIVKVWIEVESHQYNPAISPVVYQYLVAPQLGKTTDQSVIDANLEKLEKVLDVYEERLSRTKYLAGDFYSLADLHHLPYTFYFMRTPWASLVHDRPHVRAWWADISSRPAFKKVPVGMTFGLK</sequence>
<dbReference type="Gene3D" id="1.20.1050.10">
    <property type="match status" value="1"/>
</dbReference>
<accession>A0A2P5FFR0</accession>
<dbReference type="InterPro" id="IPR010987">
    <property type="entry name" value="Glutathione-S-Trfase_C-like"/>
</dbReference>
<dbReference type="CDD" id="cd03187">
    <property type="entry name" value="GST_C_Phi"/>
    <property type="match status" value="1"/>
</dbReference>
<dbReference type="STRING" id="63057.A0A2P5FFR0"/>
<comment type="caution">
    <text evidence="9">The sequence shown here is derived from an EMBL/GenBank/DDBJ whole genome shotgun (WGS) entry which is preliminary data.</text>
</comment>
<dbReference type="PANTHER" id="PTHR43900:SF72">
    <property type="entry name" value="GLUTATHIONE S-TRANSFERASE F13"/>
    <property type="match status" value="1"/>
</dbReference>
<comment type="catalytic activity">
    <reaction evidence="7">
        <text>RX + glutathione = an S-substituted glutathione + a halide anion + H(+)</text>
        <dbReference type="Rhea" id="RHEA:16437"/>
        <dbReference type="ChEBI" id="CHEBI:15378"/>
        <dbReference type="ChEBI" id="CHEBI:16042"/>
        <dbReference type="ChEBI" id="CHEBI:17792"/>
        <dbReference type="ChEBI" id="CHEBI:57925"/>
        <dbReference type="ChEBI" id="CHEBI:90779"/>
        <dbReference type="EC" id="2.5.1.18"/>
    </reaction>
</comment>
<dbReference type="Pfam" id="PF00043">
    <property type="entry name" value="GST_C"/>
    <property type="match status" value="1"/>
</dbReference>
<comment type="subcellular location">
    <subcellularLocation>
        <location evidence="1">Cytoplasm</location>
        <location evidence="1">Cytosol</location>
    </subcellularLocation>
</comment>
<dbReference type="SUPFAM" id="SSF47616">
    <property type="entry name" value="GST C-terminal domain-like"/>
    <property type="match status" value="1"/>
</dbReference>
<keyword evidence="10" id="KW-1185">Reference proteome</keyword>
<dbReference type="AlphaFoldDB" id="A0A2P5FFR0"/>
<evidence type="ECO:0000256" key="2">
    <source>
        <dbReference type="ARBA" id="ARBA00010128"/>
    </source>
</evidence>
<dbReference type="GO" id="GO:0043295">
    <property type="term" value="F:glutathione binding"/>
    <property type="evidence" value="ECO:0007669"/>
    <property type="project" value="TreeGrafter"/>
</dbReference>
<gene>
    <name evidence="9" type="ORF">TorRG33x02_075870</name>
</gene>
<dbReference type="Proteomes" id="UP000237000">
    <property type="component" value="Unassembled WGS sequence"/>
</dbReference>
<feature type="domain" description="GST C-terminal" evidence="8">
    <location>
        <begin position="4"/>
        <end position="131"/>
    </location>
</feature>
<dbReference type="PANTHER" id="PTHR43900">
    <property type="entry name" value="GLUTATHIONE S-TRANSFERASE RHO"/>
    <property type="match status" value="1"/>
</dbReference>
<evidence type="ECO:0000313" key="10">
    <source>
        <dbReference type="Proteomes" id="UP000237000"/>
    </source>
</evidence>
<dbReference type="GO" id="GO:0006749">
    <property type="term" value="P:glutathione metabolic process"/>
    <property type="evidence" value="ECO:0007669"/>
    <property type="project" value="TreeGrafter"/>
</dbReference>
<reference evidence="10" key="1">
    <citation type="submission" date="2016-06" db="EMBL/GenBank/DDBJ databases">
        <title>Parallel loss of symbiosis genes in relatives of nitrogen-fixing non-legume Parasponia.</title>
        <authorList>
            <person name="Van Velzen R."/>
            <person name="Holmer R."/>
            <person name="Bu F."/>
            <person name="Rutten L."/>
            <person name="Van Zeijl A."/>
            <person name="Liu W."/>
            <person name="Santuari L."/>
            <person name="Cao Q."/>
            <person name="Sharma T."/>
            <person name="Shen D."/>
            <person name="Roswanjaya Y."/>
            <person name="Wardhani T."/>
            <person name="Kalhor M.S."/>
            <person name="Jansen J."/>
            <person name="Van den Hoogen J."/>
            <person name="Gungor B."/>
            <person name="Hartog M."/>
            <person name="Hontelez J."/>
            <person name="Verver J."/>
            <person name="Yang W.-C."/>
            <person name="Schijlen E."/>
            <person name="Repin R."/>
            <person name="Schilthuizen M."/>
            <person name="Schranz E."/>
            <person name="Heidstra R."/>
            <person name="Miyata K."/>
            <person name="Fedorova E."/>
            <person name="Kohlen W."/>
            <person name="Bisseling T."/>
            <person name="Smit S."/>
            <person name="Geurts R."/>
        </authorList>
    </citation>
    <scope>NUCLEOTIDE SEQUENCE [LARGE SCALE GENOMIC DNA]</scope>
    <source>
        <strain evidence="10">cv. RG33-2</strain>
    </source>
</reference>
<dbReference type="GO" id="GO:0004364">
    <property type="term" value="F:glutathione transferase activity"/>
    <property type="evidence" value="ECO:0007669"/>
    <property type="project" value="UniProtKB-EC"/>
</dbReference>
<dbReference type="PROSITE" id="PS50405">
    <property type="entry name" value="GST_CTER"/>
    <property type="match status" value="1"/>
</dbReference>
<keyword evidence="6" id="KW-0808">Transferase</keyword>
<dbReference type="GO" id="GO:0005829">
    <property type="term" value="C:cytosol"/>
    <property type="evidence" value="ECO:0007669"/>
    <property type="project" value="UniProtKB-SubCell"/>
</dbReference>
<dbReference type="EMBL" id="JXTC01000037">
    <property type="protein sequence ID" value="PON96606.1"/>
    <property type="molecule type" value="Genomic_DNA"/>
</dbReference>
<dbReference type="InParanoid" id="A0A2P5FFR0"/>
<evidence type="ECO:0000313" key="9">
    <source>
        <dbReference type="EMBL" id="PON96606.1"/>
    </source>
</evidence>
<name>A0A2P5FFR0_TREOI</name>
<proteinExistence type="inferred from homology"/>
<dbReference type="GO" id="GO:0009407">
    <property type="term" value="P:toxin catabolic process"/>
    <property type="evidence" value="ECO:0007669"/>
    <property type="project" value="UniProtKB-ARBA"/>
</dbReference>
<evidence type="ECO:0000256" key="4">
    <source>
        <dbReference type="ARBA" id="ARBA00022490"/>
    </source>
</evidence>
<organism evidence="9 10">
    <name type="scientific">Trema orientale</name>
    <name type="common">Charcoal tree</name>
    <name type="synonym">Celtis orientalis</name>
    <dbReference type="NCBI Taxonomy" id="63057"/>
    <lineage>
        <taxon>Eukaryota</taxon>
        <taxon>Viridiplantae</taxon>
        <taxon>Streptophyta</taxon>
        <taxon>Embryophyta</taxon>
        <taxon>Tracheophyta</taxon>
        <taxon>Spermatophyta</taxon>
        <taxon>Magnoliopsida</taxon>
        <taxon>eudicotyledons</taxon>
        <taxon>Gunneridae</taxon>
        <taxon>Pentapetalae</taxon>
        <taxon>rosids</taxon>
        <taxon>fabids</taxon>
        <taxon>Rosales</taxon>
        <taxon>Cannabaceae</taxon>
        <taxon>Trema</taxon>
    </lineage>
</organism>
<dbReference type="InterPro" id="IPR034347">
    <property type="entry name" value="GST_Phi_C"/>
</dbReference>
<dbReference type="InterPro" id="IPR036282">
    <property type="entry name" value="Glutathione-S-Trfase_C_sf"/>
</dbReference>
<evidence type="ECO:0000256" key="1">
    <source>
        <dbReference type="ARBA" id="ARBA00004514"/>
    </source>
</evidence>
<evidence type="ECO:0000256" key="3">
    <source>
        <dbReference type="ARBA" id="ARBA00012452"/>
    </source>
</evidence>
<evidence type="ECO:0000256" key="5">
    <source>
        <dbReference type="ARBA" id="ARBA00022575"/>
    </source>
</evidence>
<dbReference type="FunFam" id="1.20.1050.10:FF:000004">
    <property type="entry name" value="Glutathione S-transferase F2"/>
    <property type="match status" value="1"/>
</dbReference>
<protein>
    <recommendedName>
        <fullName evidence="3">glutathione transferase</fullName>
        <ecNumber evidence="3">2.5.1.18</ecNumber>
    </recommendedName>
</protein>
<evidence type="ECO:0000256" key="6">
    <source>
        <dbReference type="ARBA" id="ARBA00022679"/>
    </source>
</evidence>
<dbReference type="InterPro" id="IPR004046">
    <property type="entry name" value="GST_C"/>
</dbReference>
<evidence type="ECO:0000259" key="8">
    <source>
        <dbReference type="PROSITE" id="PS50405"/>
    </source>
</evidence>
<dbReference type="EC" id="2.5.1.18" evidence="3"/>